<dbReference type="Proteomes" id="UP000814033">
    <property type="component" value="Unassembled WGS sequence"/>
</dbReference>
<comment type="caution">
    <text evidence="1">The sequence shown here is derived from an EMBL/GenBank/DDBJ whole genome shotgun (WGS) entry which is preliminary data.</text>
</comment>
<dbReference type="EMBL" id="MU276183">
    <property type="protein sequence ID" value="KAI0040586.1"/>
    <property type="molecule type" value="Genomic_DNA"/>
</dbReference>
<sequence>MLQVHERLGTSFKDSRSLNQTIDSLPDCARWKSTSFSITTPEGQQRSQTLHYRDPLEAVKTLYGNPAFAGHMKYAPEHQYSDESEEKEHRLYNEMCTGDWWHQTQAKLPDGATVVPIILSSDKTQLTSFNGSEQAYPVYLTIGNISKAIRRKPSYHAQLLIGYLPSPDVSDLSKNSARILRARLFHAAMEVIMQHLRGPGRSGVELTSGDGAVRRCFTIIACYVADYPEQCLVACTRFGSRCPRCRAAPIEFEDNDLPWMPRKPDATLRTLRHAASLSTAARREAVLKDHGLTHVDRPFWMDHHLCDIHNAITPDILHQLYQGVVDHLIDWLTSLMGAGELDARFMRLPATHGVRSFIKGISGMSQVSGGEHKEMSKQLLGCLVGRAPARAIRATRALLDFLYIAQYQSHSEETIGYLQDALDTFHKNKKIFLELEARTGGHFNIPKLHALQHYVDCIRAFGSTDNCNTEATERLHINYAKEAYRATNKKDYLPQMILWLERQDKMAMFDAHIQWLTGQLPEPPAARHRTPPTLCIAKRPSQLGVSFATLSQSYHAQLFLPALRAYIGSISKTYDVSGRSRRTLYDDVTLPFNTVDTWRRFKLILHNLQLDDAPSITNAVIAQPATSDTLERFDTVLVDEKGTAGETGVTGLRVGRVRVILRIPPSIESAVMRVHGLKEPLGVLVYVEWYSRFNGKNTDNNMYPVSMSQNPEACVVPASAVRRGCQLIPRFDERADRAWTAENVLDRCRNFFVNNYTDHHAYQSIW</sequence>
<name>A0ACB8R8Y3_9AGAM</name>
<protein>
    <submittedName>
        <fullName evidence="1">Uncharacterized protein</fullName>
    </submittedName>
</protein>
<reference evidence="1" key="1">
    <citation type="submission" date="2021-02" db="EMBL/GenBank/DDBJ databases">
        <authorList>
            <consortium name="DOE Joint Genome Institute"/>
            <person name="Ahrendt S."/>
            <person name="Looney B.P."/>
            <person name="Miyauchi S."/>
            <person name="Morin E."/>
            <person name="Drula E."/>
            <person name="Courty P.E."/>
            <person name="Chicoki N."/>
            <person name="Fauchery L."/>
            <person name="Kohler A."/>
            <person name="Kuo A."/>
            <person name="Labutti K."/>
            <person name="Pangilinan J."/>
            <person name="Lipzen A."/>
            <person name="Riley R."/>
            <person name="Andreopoulos W."/>
            <person name="He G."/>
            <person name="Johnson J."/>
            <person name="Barry K.W."/>
            <person name="Grigoriev I.V."/>
            <person name="Nagy L."/>
            <person name="Hibbett D."/>
            <person name="Henrissat B."/>
            <person name="Matheny P.B."/>
            <person name="Labbe J."/>
            <person name="Martin F."/>
        </authorList>
    </citation>
    <scope>NUCLEOTIDE SEQUENCE</scope>
    <source>
        <strain evidence="1">FP105234-sp</strain>
    </source>
</reference>
<evidence type="ECO:0000313" key="1">
    <source>
        <dbReference type="EMBL" id="KAI0040586.1"/>
    </source>
</evidence>
<evidence type="ECO:0000313" key="2">
    <source>
        <dbReference type="Proteomes" id="UP000814033"/>
    </source>
</evidence>
<keyword evidence="2" id="KW-1185">Reference proteome</keyword>
<gene>
    <name evidence="1" type="ORF">FA95DRAFT_1502597</name>
</gene>
<organism evidence="1 2">
    <name type="scientific">Auriscalpium vulgare</name>
    <dbReference type="NCBI Taxonomy" id="40419"/>
    <lineage>
        <taxon>Eukaryota</taxon>
        <taxon>Fungi</taxon>
        <taxon>Dikarya</taxon>
        <taxon>Basidiomycota</taxon>
        <taxon>Agaricomycotina</taxon>
        <taxon>Agaricomycetes</taxon>
        <taxon>Russulales</taxon>
        <taxon>Auriscalpiaceae</taxon>
        <taxon>Auriscalpium</taxon>
    </lineage>
</organism>
<proteinExistence type="predicted"/>
<accession>A0ACB8R8Y3</accession>
<reference evidence="1" key="2">
    <citation type="journal article" date="2022" name="New Phytol.">
        <title>Evolutionary transition to the ectomycorrhizal habit in the genomes of a hyperdiverse lineage of mushroom-forming fungi.</title>
        <authorList>
            <person name="Looney B."/>
            <person name="Miyauchi S."/>
            <person name="Morin E."/>
            <person name="Drula E."/>
            <person name="Courty P.E."/>
            <person name="Kohler A."/>
            <person name="Kuo A."/>
            <person name="LaButti K."/>
            <person name="Pangilinan J."/>
            <person name="Lipzen A."/>
            <person name="Riley R."/>
            <person name="Andreopoulos W."/>
            <person name="He G."/>
            <person name="Johnson J."/>
            <person name="Nolan M."/>
            <person name="Tritt A."/>
            <person name="Barry K.W."/>
            <person name="Grigoriev I.V."/>
            <person name="Nagy L.G."/>
            <person name="Hibbett D."/>
            <person name="Henrissat B."/>
            <person name="Matheny P.B."/>
            <person name="Labbe J."/>
            <person name="Martin F.M."/>
        </authorList>
    </citation>
    <scope>NUCLEOTIDE SEQUENCE</scope>
    <source>
        <strain evidence="1">FP105234-sp</strain>
    </source>
</reference>